<sequence>MSGQSGKIVKHRIGGWLPRSHDVLRSWLDKKIAYVEHPDRRDDPLAPVIRDFQYFIEHDSTVYMGFHQMFEQVPTEGRYVNDPTGQPQVRDYLLMLKLFNNIIVTAPAFEQNELVGFPINAVLDWPMGTPAGMAMFMRPDVNEHFKRMFDVWADFLESPASCYVLDDSETGWFGPPATVAIPDFVDTYICDPTAQYHGYKSWDDFFTRLFRPGVRPIAAPDDDSIVNSACESTVYRLASDVQLTDSFWLKGQPYSLTHMLDYDDSAPQFVGGTVYQAFLAATKYHRWHAPVRGTVVRTVMVPGTYYAESPEEGFPTPDVAGPNLSQSFITSTAARALIFIQAANSDIGLMCFMAVGMAEVSTCEITVKEGDQVNKGDQLGMFHFGGSTHCLLFGPQTKITYADNIAIGADVWLNSSIAQVSAA</sequence>
<proteinExistence type="predicted"/>
<dbReference type="GO" id="GO:0005739">
    <property type="term" value="C:mitochondrion"/>
    <property type="evidence" value="ECO:0007669"/>
    <property type="project" value="TreeGrafter"/>
</dbReference>
<evidence type="ECO:0000313" key="4">
    <source>
        <dbReference type="EMBL" id="KAJ8487887.1"/>
    </source>
</evidence>
<evidence type="ECO:0000256" key="2">
    <source>
        <dbReference type="ARBA" id="ARBA00023239"/>
    </source>
</evidence>
<dbReference type="InterPro" id="IPR022237">
    <property type="entry name" value="PsiD-like"/>
</dbReference>
<dbReference type="AlphaFoldDB" id="A0AAD7TWV8"/>
<reference evidence="4" key="1">
    <citation type="submission" date="2022-11" db="EMBL/GenBank/DDBJ databases">
        <title>Genome Sequence of Cubamyces cubensis.</title>
        <authorList>
            <person name="Buettner E."/>
        </authorList>
    </citation>
    <scope>NUCLEOTIDE SEQUENCE</scope>
    <source>
        <strain evidence="4">MPL-01</strain>
    </source>
</reference>
<gene>
    <name evidence="4" type="ORF">ONZ51_g3881</name>
</gene>
<keyword evidence="5" id="KW-1185">Reference proteome</keyword>
<dbReference type="PANTHER" id="PTHR10067:SF9">
    <property type="entry name" value="PHOSPHATIDYLSERINE DECARBOXYLASE FAMILY PROTEIN (AFU_ORTHOLOGUE AFUA_7G01730)"/>
    <property type="match status" value="1"/>
</dbReference>
<evidence type="ECO:0000313" key="5">
    <source>
        <dbReference type="Proteomes" id="UP001215151"/>
    </source>
</evidence>
<dbReference type="InterPro" id="IPR003817">
    <property type="entry name" value="PS_Dcarbxylase"/>
</dbReference>
<protein>
    <recommendedName>
        <fullName evidence="3">L-tryptophan decarboxylase PsiD-like domain-containing protein</fullName>
    </recommendedName>
</protein>
<keyword evidence="2" id="KW-0456">Lyase</keyword>
<feature type="domain" description="L-tryptophan decarboxylase PsiD-like" evidence="3">
    <location>
        <begin position="47"/>
        <end position="178"/>
    </location>
</feature>
<name>A0AAD7TWV8_9APHY</name>
<dbReference type="Pfam" id="PF02666">
    <property type="entry name" value="PS_Dcarbxylase"/>
    <property type="match status" value="1"/>
</dbReference>
<dbReference type="Proteomes" id="UP001215151">
    <property type="component" value="Unassembled WGS sequence"/>
</dbReference>
<dbReference type="Pfam" id="PF12588">
    <property type="entry name" value="PSDC"/>
    <property type="match status" value="1"/>
</dbReference>
<evidence type="ECO:0000256" key="1">
    <source>
        <dbReference type="ARBA" id="ARBA00022793"/>
    </source>
</evidence>
<evidence type="ECO:0000259" key="3">
    <source>
        <dbReference type="Pfam" id="PF12588"/>
    </source>
</evidence>
<dbReference type="GO" id="GO:0006646">
    <property type="term" value="P:phosphatidylethanolamine biosynthetic process"/>
    <property type="evidence" value="ECO:0007669"/>
    <property type="project" value="TreeGrafter"/>
</dbReference>
<keyword evidence="1" id="KW-0210">Decarboxylase</keyword>
<accession>A0AAD7TWV8</accession>
<dbReference type="EMBL" id="JAPEVG010000071">
    <property type="protein sequence ID" value="KAJ8487887.1"/>
    <property type="molecule type" value="Genomic_DNA"/>
</dbReference>
<comment type="caution">
    <text evidence="4">The sequence shown here is derived from an EMBL/GenBank/DDBJ whole genome shotgun (WGS) entry which is preliminary data.</text>
</comment>
<organism evidence="4 5">
    <name type="scientific">Trametes cubensis</name>
    <dbReference type="NCBI Taxonomy" id="1111947"/>
    <lineage>
        <taxon>Eukaryota</taxon>
        <taxon>Fungi</taxon>
        <taxon>Dikarya</taxon>
        <taxon>Basidiomycota</taxon>
        <taxon>Agaricomycotina</taxon>
        <taxon>Agaricomycetes</taxon>
        <taxon>Polyporales</taxon>
        <taxon>Polyporaceae</taxon>
        <taxon>Trametes</taxon>
    </lineage>
</organism>
<dbReference type="GO" id="GO:0004609">
    <property type="term" value="F:phosphatidylserine decarboxylase activity"/>
    <property type="evidence" value="ECO:0007669"/>
    <property type="project" value="InterPro"/>
</dbReference>
<dbReference type="PANTHER" id="PTHR10067">
    <property type="entry name" value="PHOSPHATIDYLSERINE DECARBOXYLASE"/>
    <property type="match status" value="1"/>
</dbReference>